<organism evidence="3 4">
    <name type="scientific">Dillenia turbinata</name>
    <dbReference type="NCBI Taxonomy" id="194707"/>
    <lineage>
        <taxon>Eukaryota</taxon>
        <taxon>Viridiplantae</taxon>
        <taxon>Streptophyta</taxon>
        <taxon>Embryophyta</taxon>
        <taxon>Tracheophyta</taxon>
        <taxon>Spermatophyta</taxon>
        <taxon>Magnoliopsida</taxon>
        <taxon>eudicotyledons</taxon>
        <taxon>Gunneridae</taxon>
        <taxon>Pentapetalae</taxon>
        <taxon>Dilleniales</taxon>
        <taxon>Dilleniaceae</taxon>
        <taxon>Dillenia</taxon>
    </lineage>
</organism>
<dbReference type="Proteomes" id="UP001370490">
    <property type="component" value="Unassembled WGS sequence"/>
</dbReference>
<accession>A0AAN8UG81</accession>
<proteinExistence type="predicted"/>
<comment type="caution">
    <text evidence="3">The sequence shown here is derived from an EMBL/GenBank/DDBJ whole genome shotgun (WGS) entry which is preliminary data.</text>
</comment>
<evidence type="ECO:0000313" key="3">
    <source>
        <dbReference type="EMBL" id="KAK6911211.1"/>
    </source>
</evidence>
<dbReference type="AlphaFoldDB" id="A0AAN8UG81"/>
<feature type="region of interest" description="Disordered" evidence="1">
    <location>
        <begin position="105"/>
        <end position="131"/>
    </location>
</feature>
<feature type="signal peptide" evidence="2">
    <location>
        <begin position="1"/>
        <end position="23"/>
    </location>
</feature>
<reference evidence="3 4" key="1">
    <citation type="submission" date="2023-12" db="EMBL/GenBank/DDBJ databases">
        <title>A high-quality genome assembly for Dillenia turbinata (Dilleniales).</title>
        <authorList>
            <person name="Chanderbali A."/>
        </authorList>
    </citation>
    <scope>NUCLEOTIDE SEQUENCE [LARGE SCALE GENOMIC DNA]</scope>
    <source>
        <strain evidence="3">LSX21</strain>
        <tissue evidence="3">Leaf</tissue>
    </source>
</reference>
<protein>
    <submittedName>
        <fullName evidence="3">Uncharacterized protein</fullName>
    </submittedName>
</protein>
<evidence type="ECO:0000313" key="4">
    <source>
        <dbReference type="Proteomes" id="UP001370490"/>
    </source>
</evidence>
<feature type="chain" id="PRO_5043045799" evidence="2">
    <location>
        <begin position="24"/>
        <end position="131"/>
    </location>
</feature>
<feature type="compositionally biased region" description="Polar residues" evidence="1">
    <location>
        <begin position="105"/>
        <end position="118"/>
    </location>
</feature>
<name>A0AAN8UG81_9MAGN</name>
<keyword evidence="4" id="KW-1185">Reference proteome</keyword>
<evidence type="ECO:0000256" key="2">
    <source>
        <dbReference type="SAM" id="SignalP"/>
    </source>
</evidence>
<sequence length="131" mass="14725">MTFFILQFLGIFSFLFLRCKTGSSKILLMTVKEVHSYSRFHQMIESQIDLSCLPIGSQSQSIQVPWQPQGQDRSHIQGNLSVEQYIQEELRQRITGLEEAQCTLSSEGSIPGQTTASRGNLEHLNASNAGY</sequence>
<dbReference type="EMBL" id="JBAMMX010000028">
    <property type="protein sequence ID" value="KAK6911211.1"/>
    <property type="molecule type" value="Genomic_DNA"/>
</dbReference>
<keyword evidence="2" id="KW-0732">Signal</keyword>
<gene>
    <name evidence="3" type="ORF">RJ641_023304</name>
</gene>
<evidence type="ECO:0000256" key="1">
    <source>
        <dbReference type="SAM" id="MobiDB-lite"/>
    </source>
</evidence>